<name>A0A366IUY3_9GAMM</name>
<dbReference type="SUPFAM" id="SSF54909">
    <property type="entry name" value="Dimeric alpha+beta barrel"/>
    <property type="match status" value="1"/>
</dbReference>
<keyword evidence="1" id="KW-0503">Monooxygenase</keyword>
<keyword evidence="2" id="KW-1185">Reference proteome</keyword>
<organism evidence="1 2">
    <name type="scientific">Marinomonas rhizomae</name>
    <dbReference type="NCBI Taxonomy" id="491948"/>
    <lineage>
        <taxon>Bacteria</taxon>
        <taxon>Pseudomonadati</taxon>
        <taxon>Pseudomonadota</taxon>
        <taxon>Gammaproteobacteria</taxon>
        <taxon>Oceanospirillales</taxon>
        <taxon>Oceanospirillaceae</taxon>
        <taxon>Marinomonas</taxon>
    </lineage>
</organism>
<comment type="caution">
    <text evidence="1">The sequence shown here is derived from an EMBL/GenBank/DDBJ whole genome shotgun (WGS) entry which is preliminary data.</text>
</comment>
<accession>A0A366IUY3</accession>
<proteinExistence type="predicted"/>
<dbReference type="OrthoDB" id="6105906at2"/>
<dbReference type="EMBL" id="QNSE01000018">
    <property type="protein sequence ID" value="RBP78596.1"/>
    <property type="molecule type" value="Genomic_DNA"/>
</dbReference>
<evidence type="ECO:0000313" key="2">
    <source>
        <dbReference type="Proteomes" id="UP000252792"/>
    </source>
</evidence>
<protein>
    <submittedName>
        <fullName evidence="1">Quinol monooxygenase YgiN</fullName>
    </submittedName>
</protein>
<dbReference type="Gene3D" id="3.30.70.100">
    <property type="match status" value="1"/>
</dbReference>
<dbReference type="GO" id="GO:0004497">
    <property type="term" value="F:monooxygenase activity"/>
    <property type="evidence" value="ECO:0007669"/>
    <property type="project" value="UniProtKB-KW"/>
</dbReference>
<sequence length="110" mass="12950">MFIAVYEFTIKTDMAREFRDSWLLTTKGIYEEFGSIGSRLHSTKNPLIFIGYAQWPDQETWKKEKDFINPDFILARDRMRGCVESSKTIYELEVTDDYLQTDIFANTGEN</sequence>
<dbReference type="Proteomes" id="UP000252792">
    <property type="component" value="Unassembled WGS sequence"/>
</dbReference>
<keyword evidence="1" id="KW-0560">Oxidoreductase</keyword>
<dbReference type="AlphaFoldDB" id="A0A366IUY3"/>
<evidence type="ECO:0000313" key="1">
    <source>
        <dbReference type="EMBL" id="RBP78596.1"/>
    </source>
</evidence>
<dbReference type="RefSeq" id="WP_113918344.1">
    <property type="nucleotide sequence ID" value="NZ_QNSE01000018.1"/>
</dbReference>
<reference evidence="1 2" key="1">
    <citation type="submission" date="2018-06" db="EMBL/GenBank/DDBJ databases">
        <title>Genomic Encyclopedia of Type Strains, Phase III (KMG-III): the genomes of soil and plant-associated and newly described type strains.</title>
        <authorList>
            <person name="Whitman W."/>
        </authorList>
    </citation>
    <scope>NUCLEOTIDE SEQUENCE [LARGE SCALE GENOMIC DNA]</scope>
    <source>
        <strain evidence="1 2">CECT 7377</strain>
    </source>
</reference>
<gene>
    <name evidence="1" type="ORF">DFP80_11834</name>
</gene>
<dbReference type="InterPro" id="IPR011008">
    <property type="entry name" value="Dimeric_a/b-barrel"/>
</dbReference>